<organism evidence="2 3">
    <name type="scientific">Plasmopara halstedii</name>
    <name type="common">Downy mildew of sunflower</name>
    <dbReference type="NCBI Taxonomy" id="4781"/>
    <lineage>
        <taxon>Eukaryota</taxon>
        <taxon>Sar</taxon>
        <taxon>Stramenopiles</taxon>
        <taxon>Oomycota</taxon>
        <taxon>Peronosporomycetes</taxon>
        <taxon>Peronosporales</taxon>
        <taxon>Peronosporaceae</taxon>
        <taxon>Plasmopara</taxon>
    </lineage>
</organism>
<evidence type="ECO:0000313" key="2">
    <source>
        <dbReference type="EMBL" id="CEG45231.1"/>
    </source>
</evidence>
<feature type="domain" description="EF-hand" evidence="1">
    <location>
        <begin position="59"/>
        <end position="94"/>
    </location>
</feature>
<dbReference type="Pfam" id="PF13833">
    <property type="entry name" value="EF-hand_8"/>
    <property type="match status" value="1"/>
</dbReference>
<evidence type="ECO:0000313" key="3">
    <source>
        <dbReference type="Proteomes" id="UP000054928"/>
    </source>
</evidence>
<dbReference type="EMBL" id="CCYD01001551">
    <property type="protein sequence ID" value="CEG45231.1"/>
    <property type="molecule type" value="Genomic_DNA"/>
</dbReference>
<dbReference type="SUPFAM" id="SSF47473">
    <property type="entry name" value="EF-hand"/>
    <property type="match status" value="1"/>
</dbReference>
<dbReference type="STRING" id="4781.A0A0P1AX80"/>
<sequence length="103" mass="12216">MFTDIGKDESEMIKFNEFIELITGKINSQRFFFNFLTMIKRTISFQDLKRVCTELGETLTDKEMHEIIDEADRDGDGLKNEKEFFRVIKKRNRNPLDDPSDDD</sequence>
<dbReference type="Gene3D" id="1.10.238.10">
    <property type="entry name" value="EF-hand"/>
    <property type="match status" value="1"/>
</dbReference>
<dbReference type="PROSITE" id="PS50222">
    <property type="entry name" value="EF_HAND_2"/>
    <property type="match status" value="1"/>
</dbReference>
<evidence type="ECO:0000259" key="1">
    <source>
        <dbReference type="PROSITE" id="PS50222"/>
    </source>
</evidence>
<name>A0A0P1AX80_PLAHL</name>
<dbReference type="RefSeq" id="XP_024581600.1">
    <property type="nucleotide sequence ID" value="XM_024715953.1"/>
</dbReference>
<dbReference type="InterPro" id="IPR002048">
    <property type="entry name" value="EF_hand_dom"/>
</dbReference>
<dbReference type="InterPro" id="IPR011992">
    <property type="entry name" value="EF-hand-dom_pair"/>
</dbReference>
<accession>A0A0P1AX80</accession>
<dbReference type="GeneID" id="36396598"/>
<dbReference type="GO" id="GO:0005509">
    <property type="term" value="F:calcium ion binding"/>
    <property type="evidence" value="ECO:0007669"/>
    <property type="project" value="InterPro"/>
</dbReference>
<dbReference type="OrthoDB" id="26525at2759"/>
<keyword evidence="3" id="KW-1185">Reference proteome</keyword>
<reference evidence="3" key="1">
    <citation type="submission" date="2014-09" db="EMBL/GenBank/DDBJ databases">
        <authorList>
            <person name="Sharma Rahul"/>
            <person name="Thines Marco"/>
        </authorList>
    </citation>
    <scope>NUCLEOTIDE SEQUENCE [LARGE SCALE GENOMIC DNA]</scope>
</reference>
<protein>
    <submittedName>
        <fullName evidence="2">Calcium-dependent protein 5</fullName>
    </submittedName>
</protein>
<dbReference type="Proteomes" id="UP000054928">
    <property type="component" value="Unassembled WGS sequence"/>
</dbReference>
<proteinExistence type="predicted"/>
<dbReference type="AlphaFoldDB" id="A0A0P1AX80"/>